<keyword evidence="1" id="KW-0677">Repeat</keyword>
<dbReference type="GO" id="GO:0098542">
    <property type="term" value="P:defense response to other organism"/>
    <property type="evidence" value="ECO:0007669"/>
    <property type="project" value="TreeGrafter"/>
</dbReference>
<dbReference type="STRING" id="3818.A0A444XAM1"/>
<dbReference type="GO" id="GO:0043531">
    <property type="term" value="F:ADP binding"/>
    <property type="evidence" value="ECO:0007669"/>
    <property type="project" value="InterPro"/>
</dbReference>
<dbReference type="InterPro" id="IPR058922">
    <property type="entry name" value="WHD_DRP"/>
</dbReference>
<evidence type="ECO:0000256" key="1">
    <source>
        <dbReference type="ARBA" id="ARBA00022737"/>
    </source>
</evidence>
<evidence type="ECO:0000259" key="3">
    <source>
        <dbReference type="Pfam" id="PF25019"/>
    </source>
</evidence>
<dbReference type="EMBL" id="SDMP01000020">
    <property type="protein sequence ID" value="RYQ86721.1"/>
    <property type="molecule type" value="Genomic_DNA"/>
</dbReference>
<dbReference type="InterPro" id="IPR027417">
    <property type="entry name" value="P-loop_NTPase"/>
</dbReference>
<proteinExistence type="predicted"/>
<evidence type="ECO:0000259" key="2">
    <source>
        <dbReference type="Pfam" id="PF23559"/>
    </source>
</evidence>
<dbReference type="Pfam" id="PF23559">
    <property type="entry name" value="WHD_DRP"/>
    <property type="match status" value="1"/>
</dbReference>
<dbReference type="Proteomes" id="UP000289738">
    <property type="component" value="Chromosome B10"/>
</dbReference>
<reference evidence="4 5" key="1">
    <citation type="submission" date="2019-01" db="EMBL/GenBank/DDBJ databases">
        <title>Sequencing of cultivated peanut Arachis hypogaea provides insights into genome evolution and oil improvement.</title>
        <authorList>
            <person name="Chen X."/>
        </authorList>
    </citation>
    <scope>NUCLEOTIDE SEQUENCE [LARGE SCALE GENOMIC DNA]</scope>
    <source>
        <strain evidence="5">cv. Fuhuasheng</strain>
        <tissue evidence="4">Leaves</tissue>
    </source>
</reference>
<sequence length="301" mass="34005">MAAAIVGGELLSASVQVLLDKIISNEFLDFFRRRKLNVSLIGKKKMKVTKTVLESIAEHAFGANNSSERSNIEEIGREIVKKCDGLPLAAVELGGLFRTKLSRNDWNKVLRSNICDLPNLKVQPALLLSYHFLPAPLKHCFAYCSIFPKNSVLEKEIQVRLWIAEGLVHVSKSKKILEEVGDEFNFQGKIVDPCDASQANMKKKEQIEDLSLEWDSCTAQESQHLVLEHLQPSTNSKKLTIKFYGGTWFPNWLGNSSFALSPVGQLHNLKELIIFDIISVKTIGPEFYGIEFKQRKKKKDF</sequence>
<dbReference type="Gene3D" id="1.10.8.430">
    <property type="entry name" value="Helical domain of apoptotic protease-activating factors"/>
    <property type="match status" value="1"/>
</dbReference>
<dbReference type="AlphaFoldDB" id="A0A444XAM1"/>
<comment type="caution">
    <text evidence="4">The sequence shown here is derived from an EMBL/GenBank/DDBJ whole genome shotgun (WGS) entry which is preliminary data.</text>
</comment>
<dbReference type="InterPro" id="IPR042197">
    <property type="entry name" value="Apaf_helical"/>
</dbReference>
<dbReference type="Gene3D" id="1.10.10.10">
    <property type="entry name" value="Winged helix-like DNA-binding domain superfamily/Winged helix DNA-binding domain"/>
    <property type="match status" value="1"/>
</dbReference>
<dbReference type="InterPro" id="IPR044974">
    <property type="entry name" value="Disease_R_plants"/>
</dbReference>
<dbReference type="PANTHER" id="PTHR23155">
    <property type="entry name" value="DISEASE RESISTANCE PROTEIN RP"/>
    <property type="match status" value="1"/>
</dbReference>
<dbReference type="InterPro" id="IPR056789">
    <property type="entry name" value="LRR_R13L1-DRL21"/>
</dbReference>
<name>A0A444XAM1_ARAHY</name>
<organism evidence="4 5">
    <name type="scientific">Arachis hypogaea</name>
    <name type="common">Peanut</name>
    <dbReference type="NCBI Taxonomy" id="3818"/>
    <lineage>
        <taxon>Eukaryota</taxon>
        <taxon>Viridiplantae</taxon>
        <taxon>Streptophyta</taxon>
        <taxon>Embryophyta</taxon>
        <taxon>Tracheophyta</taxon>
        <taxon>Spermatophyta</taxon>
        <taxon>Magnoliopsida</taxon>
        <taxon>eudicotyledons</taxon>
        <taxon>Gunneridae</taxon>
        <taxon>Pentapetalae</taxon>
        <taxon>rosids</taxon>
        <taxon>fabids</taxon>
        <taxon>Fabales</taxon>
        <taxon>Fabaceae</taxon>
        <taxon>Papilionoideae</taxon>
        <taxon>50 kb inversion clade</taxon>
        <taxon>dalbergioids sensu lato</taxon>
        <taxon>Dalbergieae</taxon>
        <taxon>Pterocarpus clade</taxon>
        <taxon>Arachis</taxon>
    </lineage>
</organism>
<dbReference type="PANTHER" id="PTHR23155:SF1071">
    <property type="entry name" value="DISEASE RESISTANCE RPP13-LIKE PROTEIN 1"/>
    <property type="match status" value="1"/>
</dbReference>
<protein>
    <submittedName>
        <fullName evidence="4">Uncharacterized protein</fullName>
    </submittedName>
</protein>
<dbReference type="SUPFAM" id="SSF52540">
    <property type="entry name" value="P-loop containing nucleoside triphosphate hydrolases"/>
    <property type="match status" value="1"/>
</dbReference>
<accession>A0A444XAM1</accession>
<feature type="domain" description="R13L1/DRL21-like LRR repeat region" evidence="3">
    <location>
        <begin position="192"/>
        <end position="280"/>
    </location>
</feature>
<gene>
    <name evidence="4" type="ORF">Ahy_B10g106361</name>
</gene>
<feature type="domain" description="Disease resistance protein winged helix" evidence="2">
    <location>
        <begin position="146"/>
        <end position="184"/>
    </location>
</feature>
<evidence type="ECO:0000313" key="4">
    <source>
        <dbReference type="EMBL" id="RYQ86721.1"/>
    </source>
</evidence>
<evidence type="ECO:0000313" key="5">
    <source>
        <dbReference type="Proteomes" id="UP000289738"/>
    </source>
</evidence>
<dbReference type="Pfam" id="PF25019">
    <property type="entry name" value="LRR_R13L1-DRL21"/>
    <property type="match status" value="1"/>
</dbReference>
<keyword evidence="5" id="KW-1185">Reference proteome</keyword>
<dbReference type="InterPro" id="IPR036388">
    <property type="entry name" value="WH-like_DNA-bd_sf"/>
</dbReference>